<comment type="caution">
    <text evidence="2">The sequence shown here is derived from an EMBL/GenBank/DDBJ whole genome shotgun (WGS) entry which is preliminary data.</text>
</comment>
<keyword evidence="3" id="KW-1185">Reference proteome</keyword>
<dbReference type="PANTHER" id="PTHR37852:SF1">
    <property type="entry name" value="HIG1 DOMAIN-CONTAINING PROTEIN"/>
    <property type="match status" value="1"/>
</dbReference>
<protein>
    <submittedName>
        <fullName evidence="2">Uncharacterized protein</fullName>
    </submittedName>
</protein>
<dbReference type="PANTHER" id="PTHR37852">
    <property type="entry name" value="YALI0B21208P"/>
    <property type="match status" value="1"/>
</dbReference>
<dbReference type="RefSeq" id="XP_003021575.1">
    <property type="nucleotide sequence ID" value="XM_003021529.1"/>
</dbReference>
<feature type="region of interest" description="Disordered" evidence="1">
    <location>
        <begin position="1"/>
        <end position="25"/>
    </location>
</feature>
<evidence type="ECO:0000313" key="2">
    <source>
        <dbReference type="EMBL" id="EFE40957.1"/>
    </source>
</evidence>
<organism evidence="2 3">
    <name type="scientific">Trichophyton verrucosum (strain HKI 0517)</name>
    <dbReference type="NCBI Taxonomy" id="663202"/>
    <lineage>
        <taxon>Eukaryota</taxon>
        <taxon>Fungi</taxon>
        <taxon>Dikarya</taxon>
        <taxon>Ascomycota</taxon>
        <taxon>Pezizomycotina</taxon>
        <taxon>Eurotiomycetes</taxon>
        <taxon>Eurotiomycetidae</taxon>
        <taxon>Onygenales</taxon>
        <taxon>Arthrodermataceae</taxon>
        <taxon>Trichophyton</taxon>
    </lineage>
</organism>
<dbReference type="GeneID" id="9578536"/>
<accession>D4DB18</accession>
<dbReference type="EMBL" id="ACYE01000219">
    <property type="protein sequence ID" value="EFE40957.1"/>
    <property type="molecule type" value="Genomic_DNA"/>
</dbReference>
<dbReference type="KEGG" id="tve:TRV_04317"/>
<evidence type="ECO:0000313" key="3">
    <source>
        <dbReference type="Proteomes" id="UP000008383"/>
    </source>
</evidence>
<name>D4DB18_TRIVH</name>
<reference evidence="3" key="1">
    <citation type="journal article" date="2011" name="Genome Biol.">
        <title>Comparative and functional genomics provide insights into the pathogenicity of dermatophytic fungi.</title>
        <authorList>
            <person name="Burmester A."/>
            <person name="Shelest E."/>
            <person name="Gloeckner G."/>
            <person name="Heddergott C."/>
            <person name="Schindler S."/>
            <person name="Staib P."/>
            <person name="Heidel A."/>
            <person name="Felder M."/>
            <person name="Petzold A."/>
            <person name="Szafranski K."/>
            <person name="Feuermann M."/>
            <person name="Pedruzzi I."/>
            <person name="Priebe S."/>
            <person name="Groth M."/>
            <person name="Winkler R."/>
            <person name="Li W."/>
            <person name="Kniemeyer O."/>
            <person name="Schroeckh V."/>
            <person name="Hertweck C."/>
            <person name="Hube B."/>
            <person name="White T.C."/>
            <person name="Platzer M."/>
            <person name="Guthke R."/>
            <person name="Heitman J."/>
            <person name="Woestemeyer J."/>
            <person name="Zipfel P.F."/>
            <person name="Monod M."/>
            <person name="Brakhage A.A."/>
        </authorList>
    </citation>
    <scope>NUCLEOTIDE SEQUENCE [LARGE SCALE GENOMIC DNA]</scope>
    <source>
        <strain evidence="3">HKI 0517</strain>
    </source>
</reference>
<dbReference type="HOGENOM" id="CLU_085417_0_0_1"/>
<dbReference type="Proteomes" id="UP000008383">
    <property type="component" value="Unassembled WGS sequence"/>
</dbReference>
<evidence type="ECO:0000256" key="1">
    <source>
        <dbReference type="SAM" id="MobiDB-lite"/>
    </source>
</evidence>
<sequence length="207" mass="22188">MGSLQTQVPPQEDDGTLSAVFDNNHPPRLGTDVGIRLPLSAMAAFASGMALGASHGSTKAAFRFRAENAHRFPTNPAGWYQYHKSKNYTSMIGGLKEGTKLGMKVGIGAVAFCIFEETVDHARGNRDFLSTVTAGLSFSGVYSLLAANSVIAHVARHDVYTAARTAKVGLKLSLAYGLLQDLFASFRGSRPQYIQFIFNVFGKPGSP</sequence>
<dbReference type="AlphaFoldDB" id="D4DB18"/>
<gene>
    <name evidence="2" type="ORF">TRV_04317</name>
</gene>
<dbReference type="OrthoDB" id="5584028at2759"/>
<proteinExistence type="predicted"/>